<feature type="region of interest" description="Disordered" evidence="2">
    <location>
        <begin position="240"/>
        <end position="286"/>
    </location>
</feature>
<dbReference type="PROSITE" id="PS50084">
    <property type="entry name" value="KH_TYPE_1"/>
    <property type="match status" value="1"/>
</dbReference>
<evidence type="ECO:0000313" key="5">
    <source>
        <dbReference type="Proteomes" id="UP000245207"/>
    </source>
</evidence>
<proteinExistence type="predicted"/>
<dbReference type="InterPro" id="IPR004088">
    <property type="entry name" value="KH_dom_type_1"/>
</dbReference>
<sequence>MAQKPKLDRYAKARIEEPNQQLPKSLLKPGSDPNSDLCYQRIFEEDNRKAQHLAEAIAAGAQLGRKVYRIRNKELIKVLEVDFAGMIHIHRVSKATIGLLADTETNKHSHAYLDLVGTVEEVNKAEELILNKVLKTYSSVCYPVILMPPTVYGYEMKIHENKVSRILGFERAHIVRMEMTSGAWIRVNPNPPHGCKEWERVVSVYGPRENVIKAVSLIHQTICEPMESFEAGNDFEPTCAELIGGKNSGEGSEPKGSKQTEEAEHKESGDVGKGKEAASGSGQTNK</sequence>
<feature type="domain" description="K Homology" evidence="3">
    <location>
        <begin position="150"/>
        <end position="223"/>
    </location>
</feature>
<dbReference type="SUPFAM" id="SSF54791">
    <property type="entry name" value="Eukaryotic type KH-domain (KH-domain type I)"/>
    <property type="match status" value="1"/>
</dbReference>
<accession>A0A2U1N6U4</accession>
<feature type="region of interest" description="Disordered" evidence="2">
    <location>
        <begin position="1"/>
        <end position="33"/>
    </location>
</feature>
<evidence type="ECO:0000256" key="1">
    <source>
        <dbReference type="PROSITE-ProRule" id="PRU00117"/>
    </source>
</evidence>
<dbReference type="SMART" id="SM00322">
    <property type="entry name" value="KH"/>
    <property type="match status" value="1"/>
</dbReference>
<dbReference type="Gene3D" id="3.30.1370.10">
    <property type="entry name" value="K Homology domain, type 1"/>
    <property type="match status" value="1"/>
</dbReference>
<evidence type="ECO:0000256" key="2">
    <source>
        <dbReference type="SAM" id="MobiDB-lite"/>
    </source>
</evidence>
<organism evidence="4 5">
    <name type="scientific">Artemisia annua</name>
    <name type="common">Sweet wormwood</name>
    <dbReference type="NCBI Taxonomy" id="35608"/>
    <lineage>
        <taxon>Eukaryota</taxon>
        <taxon>Viridiplantae</taxon>
        <taxon>Streptophyta</taxon>
        <taxon>Embryophyta</taxon>
        <taxon>Tracheophyta</taxon>
        <taxon>Spermatophyta</taxon>
        <taxon>Magnoliopsida</taxon>
        <taxon>eudicotyledons</taxon>
        <taxon>Gunneridae</taxon>
        <taxon>Pentapetalae</taxon>
        <taxon>asterids</taxon>
        <taxon>campanulids</taxon>
        <taxon>Asterales</taxon>
        <taxon>Asteraceae</taxon>
        <taxon>Asteroideae</taxon>
        <taxon>Anthemideae</taxon>
        <taxon>Artemisiinae</taxon>
        <taxon>Artemisia</taxon>
    </lineage>
</organism>
<gene>
    <name evidence="4" type="ORF">CTI12_AA236900</name>
</gene>
<comment type="caution">
    <text evidence="4">The sequence shown here is derived from an EMBL/GenBank/DDBJ whole genome shotgun (WGS) entry which is preliminary data.</text>
</comment>
<protein>
    <submittedName>
        <fullName evidence="4">Far upstream element-binding protein 1</fullName>
    </submittedName>
</protein>
<dbReference type="Pfam" id="PF00013">
    <property type="entry name" value="KH_1"/>
    <property type="match status" value="1"/>
</dbReference>
<feature type="compositionally biased region" description="Basic and acidic residues" evidence="2">
    <location>
        <begin position="252"/>
        <end position="276"/>
    </location>
</feature>
<dbReference type="InterPro" id="IPR036612">
    <property type="entry name" value="KH_dom_type_1_sf"/>
</dbReference>
<dbReference type="CDD" id="cd00105">
    <property type="entry name" value="KH-I"/>
    <property type="match status" value="1"/>
</dbReference>
<dbReference type="Proteomes" id="UP000245207">
    <property type="component" value="Unassembled WGS sequence"/>
</dbReference>
<keyword evidence="5" id="KW-1185">Reference proteome</keyword>
<dbReference type="GO" id="GO:0003723">
    <property type="term" value="F:RNA binding"/>
    <property type="evidence" value="ECO:0007669"/>
    <property type="project" value="UniProtKB-UniRule"/>
</dbReference>
<evidence type="ECO:0000313" key="4">
    <source>
        <dbReference type="EMBL" id="PWA69221.1"/>
    </source>
</evidence>
<dbReference type="OrthoDB" id="1564152at2759"/>
<dbReference type="AlphaFoldDB" id="A0A2U1N6U4"/>
<keyword evidence="1" id="KW-0694">RNA-binding</keyword>
<evidence type="ECO:0000259" key="3">
    <source>
        <dbReference type="SMART" id="SM00322"/>
    </source>
</evidence>
<dbReference type="EMBL" id="PKPP01003487">
    <property type="protein sequence ID" value="PWA69221.1"/>
    <property type="molecule type" value="Genomic_DNA"/>
</dbReference>
<reference evidence="4 5" key="1">
    <citation type="journal article" date="2018" name="Mol. Plant">
        <title>The genome of Artemisia annua provides insight into the evolution of Asteraceae family and artemisinin biosynthesis.</title>
        <authorList>
            <person name="Shen Q."/>
            <person name="Zhang L."/>
            <person name="Liao Z."/>
            <person name="Wang S."/>
            <person name="Yan T."/>
            <person name="Shi P."/>
            <person name="Liu M."/>
            <person name="Fu X."/>
            <person name="Pan Q."/>
            <person name="Wang Y."/>
            <person name="Lv Z."/>
            <person name="Lu X."/>
            <person name="Zhang F."/>
            <person name="Jiang W."/>
            <person name="Ma Y."/>
            <person name="Chen M."/>
            <person name="Hao X."/>
            <person name="Li L."/>
            <person name="Tang Y."/>
            <person name="Lv G."/>
            <person name="Zhou Y."/>
            <person name="Sun X."/>
            <person name="Brodelius P.E."/>
            <person name="Rose J.K.C."/>
            <person name="Tang K."/>
        </authorList>
    </citation>
    <scope>NUCLEOTIDE SEQUENCE [LARGE SCALE GENOMIC DNA]</scope>
    <source>
        <strain evidence="5">cv. Huhao1</strain>
        <tissue evidence="4">Leaf</tissue>
    </source>
</reference>
<feature type="compositionally biased region" description="Basic and acidic residues" evidence="2">
    <location>
        <begin position="1"/>
        <end position="17"/>
    </location>
</feature>
<name>A0A2U1N6U4_ARTAN</name>
<dbReference type="InterPro" id="IPR004087">
    <property type="entry name" value="KH_dom"/>
</dbReference>